<evidence type="ECO:0000313" key="3">
    <source>
        <dbReference type="EMBL" id="KAB0790984.1"/>
    </source>
</evidence>
<evidence type="ECO:0000313" key="4">
    <source>
        <dbReference type="Proteomes" id="UP000327044"/>
    </source>
</evidence>
<dbReference type="PANTHER" id="PTHR11008">
    <property type="entry name" value="PROTEIN TAKEOUT-LIKE PROTEIN"/>
    <property type="match status" value="1"/>
</dbReference>
<dbReference type="InterPro" id="IPR038606">
    <property type="entry name" value="To_sf"/>
</dbReference>
<dbReference type="AlphaFoldDB" id="A0A1Y1LTP6"/>
<feature type="signal peptide" evidence="1">
    <location>
        <begin position="1"/>
        <end position="16"/>
    </location>
</feature>
<dbReference type="Gene3D" id="3.15.10.30">
    <property type="entry name" value="Haemolymph juvenile hormone binding protein"/>
    <property type="match status" value="1"/>
</dbReference>
<proteinExistence type="predicted"/>
<sequence length="244" mass="27285">MTRFLLLSFAIFLACAANSHSKLQFCSRSDPNLNKCLQVAIQSALVTLQRGIKEYGVPSIEVFSVPAYTVKSDPPIHFDQSETDIRISGHLESEIKDVDAKIEDSDFSLTLTVLTKKLTYLSNYDYKDAIIDGVDMSGKGKKDVIGDNFQFTVTFTGVVDQKGGERYLQITQASIVDVMLDMVHFSYGSTEDRSGELLTNYLTKNMKSILAKESKKYMVVYEEAYKTGANAVFSKIPYDVLFPK</sequence>
<evidence type="ECO:0000256" key="1">
    <source>
        <dbReference type="SAM" id="SignalP"/>
    </source>
</evidence>
<keyword evidence="1" id="KW-0732">Signal</keyword>
<feature type="chain" id="PRO_5036312562" evidence="1">
    <location>
        <begin position="17"/>
        <end position="244"/>
    </location>
</feature>
<evidence type="ECO:0000313" key="2">
    <source>
        <dbReference type="EMBL" id="JAV76999.1"/>
    </source>
</evidence>
<dbReference type="PROSITE" id="PS51257">
    <property type="entry name" value="PROKAR_LIPOPROTEIN"/>
    <property type="match status" value="1"/>
</dbReference>
<dbReference type="Proteomes" id="UP000327044">
    <property type="component" value="Unassembled WGS sequence"/>
</dbReference>
<dbReference type="InterPro" id="IPR010562">
    <property type="entry name" value="Haemolymph_juvenile_hormone-bd"/>
</dbReference>
<dbReference type="Pfam" id="PF06585">
    <property type="entry name" value="JHBP"/>
    <property type="match status" value="1"/>
</dbReference>
<dbReference type="PANTHER" id="PTHR11008:SF32">
    <property type="entry name" value="CIRCADIAN CLOCK-CONTROLLED PROTEIN DAYWAKE-RELATED"/>
    <property type="match status" value="1"/>
</dbReference>
<dbReference type="InParanoid" id="A0A1Y1LTP6"/>
<name>A0A1Y1LTP6_PHOPY</name>
<accession>A0A1Y1LTP6</accession>
<reference evidence="3 4" key="2">
    <citation type="journal article" date="2018" name="Elife">
        <title>Firefly genomes illuminate parallel origins of bioluminescence in beetles.</title>
        <authorList>
            <person name="Fallon T.R."/>
            <person name="Lower S.E."/>
            <person name="Chang C.H."/>
            <person name="Bessho-Uehara M."/>
            <person name="Martin G.J."/>
            <person name="Bewick A.J."/>
            <person name="Behringer M."/>
            <person name="Debat H.J."/>
            <person name="Wong I."/>
            <person name="Day J.C."/>
            <person name="Suvorov A."/>
            <person name="Silva C.J."/>
            <person name="Stanger-Hall K.F."/>
            <person name="Hall D.W."/>
            <person name="Schmitz R.J."/>
            <person name="Nelson D.R."/>
            <person name="Lewis S.M."/>
            <person name="Shigenobu S."/>
            <person name="Bybee S.M."/>
            <person name="Larracuente A.M."/>
            <person name="Oba Y."/>
            <person name="Weng J.K."/>
        </authorList>
    </citation>
    <scope>NUCLEOTIDE SEQUENCE [LARGE SCALE GENOMIC DNA]</scope>
    <source>
        <strain evidence="3">1611_PpyrPB1</strain>
        <tissue evidence="3">Whole body</tissue>
    </source>
</reference>
<organism evidence="2">
    <name type="scientific">Photinus pyralis</name>
    <name type="common">Common eastern firefly</name>
    <name type="synonym">Lampyris pyralis</name>
    <dbReference type="NCBI Taxonomy" id="7054"/>
    <lineage>
        <taxon>Eukaryota</taxon>
        <taxon>Metazoa</taxon>
        <taxon>Ecdysozoa</taxon>
        <taxon>Arthropoda</taxon>
        <taxon>Hexapoda</taxon>
        <taxon>Insecta</taxon>
        <taxon>Pterygota</taxon>
        <taxon>Neoptera</taxon>
        <taxon>Endopterygota</taxon>
        <taxon>Coleoptera</taxon>
        <taxon>Polyphaga</taxon>
        <taxon>Elateriformia</taxon>
        <taxon>Elateroidea</taxon>
        <taxon>Lampyridae</taxon>
        <taxon>Lampyrinae</taxon>
        <taxon>Photinus</taxon>
    </lineage>
</organism>
<dbReference type="SMART" id="SM00700">
    <property type="entry name" value="JHBP"/>
    <property type="match status" value="1"/>
</dbReference>
<dbReference type="EMBL" id="VVIM01000011">
    <property type="protein sequence ID" value="KAB0790984.1"/>
    <property type="molecule type" value="Genomic_DNA"/>
</dbReference>
<reference evidence="3" key="3">
    <citation type="submission" date="2019-08" db="EMBL/GenBank/DDBJ databases">
        <authorList>
            <consortium name="Photinus pyralis genome working group"/>
            <person name="Fallon T.R."/>
            <person name="Sander Lower S.E."/>
            <person name="Weng J.-K."/>
        </authorList>
    </citation>
    <scope>NUCLEOTIDE SEQUENCE</scope>
    <source>
        <strain evidence="3">1611_PpyrPB1</strain>
        <tissue evidence="3">Whole body</tissue>
    </source>
</reference>
<protein>
    <submittedName>
        <fullName evidence="2">Uncharacterized protein</fullName>
    </submittedName>
</protein>
<reference evidence="2" key="1">
    <citation type="journal article" date="2016" name="Sci. Rep.">
        <title>Molecular characterization of firefly nuptial gifts: a multi-omics approach sheds light on postcopulatory sexual selection.</title>
        <authorList>
            <person name="Al-Wathiqui N."/>
            <person name="Fallon T.R."/>
            <person name="South A."/>
            <person name="Weng J.K."/>
            <person name="Lewis S.M."/>
        </authorList>
    </citation>
    <scope>NUCLEOTIDE SEQUENCE</scope>
</reference>
<keyword evidence="4" id="KW-1185">Reference proteome</keyword>
<dbReference type="EMBL" id="GEZM01046807">
    <property type="protein sequence ID" value="JAV76999.1"/>
    <property type="molecule type" value="Transcribed_RNA"/>
</dbReference>
<dbReference type="GO" id="GO:0005615">
    <property type="term" value="C:extracellular space"/>
    <property type="evidence" value="ECO:0007669"/>
    <property type="project" value="TreeGrafter"/>
</dbReference>
<gene>
    <name evidence="3" type="ORF">PPYR_02784</name>
</gene>
<dbReference type="OrthoDB" id="8196554at2759"/>